<dbReference type="InterPro" id="IPR014729">
    <property type="entry name" value="Rossmann-like_a/b/a_fold"/>
</dbReference>
<dbReference type="Gene3D" id="3.40.50.620">
    <property type="entry name" value="HUPs"/>
    <property type="match status" value="1"/>
</dbReference>
<dbReference type="InterPro" id="IPR001308">
    <property type="entry name" value="ETF_a/FixB"/>
</dbReference>
<dbReference type="InterPro" id="IPR014731">
    <property type="entry name" value="ETF_asu_C"/>
</dbReference>
<dbReference type="SUPFAM" id="SSF52402">
    <property type="entry name" value="Adenine nucleotide alpha hydrolases-like"/>
    <property type="match status" value="1"/>
</dbReference>
<evidence type="ECO:0000259" key="2">
    <source>
        <dbReference type="SMART" id="SM00893"/>
    </source>
</evidence>
<dbReference type="Pfam" id="PF01012">
    <property type="entry name" value="ETF"/>
    <property type="match status" value="1"/>
</dbReference>
<gene>
    <name evidence="3" type="primary">fixB_2</name>
    <name evidence="3" type="ORF">SPACI_037920</name>
</gene>
<evidence type="ECO:0000313" key="4">
    <source>
        <dbReference type="Proteomes" id="UP000216052"/>
    </source>
</evidence>
<protein>
    <submittedName>
        <fullName evidence="3">Protein FixB</fullName>
    </submittedName>
</protein>
<dbReference type="PIRSF" id="PIRSF000089">
    <property type="entry name" value="Electra_flavoP_a"/>
    <property type="match status" value="1"/>
</dbReference>
<dbReference type="SMART" id="SM00893">
    <property type="entry name" value="ETF"/>
    <property type="match status" value="1"/>
</dbReference>
<dbReference type="InterPro" id="IPR014730">
    <property type="entry name" value="ETF_a/b_N"/>
</dbReference>
<accession>A0ABZ3J5Z0</accession>
<dbReference type="PANTHER" id="PTHR43153">
    <property type="entry name" value="ELECTRON TRANSFER FLAVOPROTEIN ALPHA"/>
    <property type="match status" value="1"/>
</dbReference>
<proteinExistence type="inferred from homology"/>
<keyword evidence="4" id="KW-1185">Reference proteome</keyword>
<dbReference type="Gene3D" id="3.40.50.1220">
    <property type="entry name" value="TPP-binding domain"/>
    <property type="match status" value="1"/>
</dbReference>
<feature type="domain" description="Electron transfer flavoprotein alpha/beta-subunit N-terminal" evidence="2">
    <location>
        <begin position="4"/>
        <end position="178"/>
    </location>
</feature>
<evidence type="ECO:0000313" key="3">
    <source>
        <dbReference type="EMBL" id="XFO73685.1"/>
    </source>
</evidence>
<name>A0ABZ3J5Z0_SPOA4</name>
<reference evidence="3" key="1">
    <citation type="submission" date="2024-05" db="EMBL/GenBank/DDBJ databases">
        <title>Isolation and characterization of Sporomusa carbonis sp. nov., a carboxydotrophic hydrogenogen in the genus of Sporomusa isolated from a charcoal burning pile.</title>
        <authorList>
            <person name="Boeer T."/>
            <person name="Rosenbaum F."/>
            <person name="Eysell L."/>
            <person name="Mueller V."/>
            <person name="Daniel R."/>
            <person name="Poehlein A."/>
        </authorList>
    </citation>
    <scope>NUCLEOTIDE SEQUENCE [LARGE SCALE GENOMIC DNA]</scope>
    <source>
        <strain evidence="3">DSM 3132</strain>
    </source>
</reference>
<dbReference type="InterPro" id="IPR029035">
    <property type="entry name" value="DHS-like_NAD/FAD-binding_dom"/>
</dbReference>
<dbReference type="EMBL" id="CP155571">
    <property type="protein sequence ID" value="XFO73685.1"/>
    <property type="molecule type" value="Genomic_DNA"/>
</dbReference>
<sequence length="312" mass="33421">MPAIWVYSEDVTITQQLLALGRNLADNMQTQLCAFTLNGESATSLIASGADKVVSLQGNSQWPESYAQSLADLAKQERPEAVFIGATQRGKDLAAKVAAIIKTGLVTEAFAVRIADGAIETDRIMYGGLAICTEILTAPAIVTIPARTYEAISPDPNRTGEIVTMDVKTDDRVSVSNVCPIIREGADISIADKLVCVGRGLAKQEDMRLVEDLAVALGAEIGCTRGIAEDYHWLPNDRYIGLSGQKIKPSLYISLGISGQVQHVSGIRDSKIIVAIDMNENAPIFEAADYGIVGDLYEISPLLTEAIKQAVK</sequence>
<dbReference type="RefSeq" id="WP_093795675.1">
    <property type="nucleotide sequence ID" value="NZ_CP155571.1"/>
</dbReference>
<dbReference type="Proteomes" id="UP000216052">
    <property type="component" value="Chromosome"/>
</dbReference>
<dbReference type="SUPFAM" id="SSF52467">
    <property type="entry name" value="DHS-like NAD/FAD-binding domain"/>
    <property type="match status" value="1"/>
</dbReference>
<organism evidence="3 4">
    <name type="scientific">Sporomusa acidovorans (strain ATCC 49682 / DSM 3132 / Mol)</name>
    <dbReference type="NCBI Taxonomy" id="1123286"/>
    <lineage>
        <taxon>Bacteria</taxon>
        <taxon>Bacillati</taxon>
        <taxon>Bacillota</taxon>
        <taxon>Negativicutes</taxon>
        <taxon>Selenomonadales</taxon>
        <taxon>Sporomusaceae</taxon>
        <taxon>Sporomusa</taxon>
    </lineage>
</organism>
<dbReference type="PANTHER" id="PTHR43153:SF1">
    <property type="entry name" value="ELECTRON TRANSFER FLAVOPROTEIN SUBUNIT ALPHA, MITOCHONDRIAL"/>
    <property type="match status" value="1"/>
</dbReference>
<evidence type="ECO:0000256" key="1">
    <source>
        <dbReference type="ARBA" id="ARBA00005817"/>
    </source>
</evidence>
<comment type="similarity">
    <text evidence="1">Belongs to the ETF alpha-subunit/FixB family.</text>
</comment>
<dbReference type="Pfam" id="PF00766">
    <property type="entry name" value="ETF_alpha"/>
    <property type="match status" value="1"/>
</dbReference>